<evidence type="ECO:0000259" key="2">
    <source>
        <dbReference type="PROSITE" id="PS51462"/>
    </source>
</evidence>
<reference evidence="3" key="1">
    <citation type="journal article" date="2015" name="Nature">
        <title>Complex archaea that bridge the gap between prokaryotes and eukaryotes.</title>
        <authorList>
            <person name="Spang A."/>
            <person name="Saw J.H."/>
            <person name="Jorgensen S.L."/>
            <person name="Zaremba-Niedzwiedzka K."/>
            <person name="Martijn J."/>
            <person name="Lind A.E."/>
            <person name="van Eijk R."/>
            <person name="Schleper C."/>
            <person name="Guy L."/>
            <person name="Ettema T.J."/>
        </authorList>
    </citation>
    <scope>NUCLEOTIDE SEQUENCE</scope>
</reference>
<feature type="domain" description="Nudix hydrolase" evidence="2">
    <location>
        <begin position="18"/>
        <end position="153"/>
    </location>
</feature>
<sequence>MAEEKEINLFELRHYPIFPHIGVGILLIRDNHLLLIKRKYNPDAGFWSIPGGHLDLGERVEVAAEREAFEETGFKVKVTKLAGIINKIMYDDDGKIEFHYVLLNYFVDQTDNKIKQPPIAADDALAAKFVPFDQLKHYQLSDSLIELLKQLKIGFD</sequence>
<dbReference type="PANTHER" id="PTHR43736:SF1">
    <property type="entry name" value="DIHYDRONEOPTERIN TRIPHOSPHATE DIPHOSPHATASE"/>
    <property type="match status" value="1"/>
</dbReference>
<dbReference type="GO" id="GO:0016787">
    <property type="term" value="F:hydrolase activity"/>
    <property type="evidence" value="ECO:0007669"/>
    <property type="project" value="UniProtKB-KW"/>
</dbReference>
<dbReference type="PANTHER" id="PTHR43736">
    <property type="entry name" value="ADP-RIBOSE PYROPHOSPHATASE"/>
    <property type="match status" value="1"/>
</dbReference>
<evidence type="ECO:0000313" key="3">
    <source>
        <dbReference type="EMBL" id="KKL66419.1"/>
    </source>
</evidence>
<dbReference type="InterPro" id="IPR015797">
    <property type="entry name" value="NUDIX_hydrolase-like_dom_sf"/>
</dbReference>
<gene>
    <name evidence="3" type="ORF">LCGC14_2145160</name>
</gene>
<dbReference type="InterPro" id="IPR020084">
    <property type="entry name" value="NUDIX_hydrolase_CS"/>
</dbReference>
<dbReference type="Gene3D" id="3.90.79.10">
    <property type="entry name" value="Nucleoside Triphosphate Pyrophosphohydrolase"/>
    <property type="match status" value="1"/>
</dbReference>
<dbReference type="InterPro" id="IPR000086">
    <property type="entry name" value="NUDIX_hydrolase_dom"/>
</dbReference>
<dbReference type="PROSITE" id="PS51462">
    <property type="entry name" value="NUDIX"/>
    <property type="match status" value="1"/>
</dbReference>
<evidence type="ECO:0000256" key="1">
    <source>
        <dbReference type="ARBA" id="ARBA00022801"/>
    </source>
</evidence>
<protein>
    <recommendedName>
        <fullName evidence="2">Nudix hydrolase domain-containing protein</fullName>
    </recommendedName>
</protein>
<keyword evidence="1" id="KW-0378">Hydrolase</keyword>
<comment type="caution">
    <text evidence="3">The sequence shown here is derived from an EMBL/GenBank/DDBJ whole genome shotgun (WGS) entry which is preliminary data.</text>
</comment>
<dbReference type="EMBL" id="LAZR01027209">
    <property type="protein sequence ID" value="KKL66419.1"/>
    <property type="molecule type" value="Genomic_DNA"/>
</dbReference>
<dbReference type="CDD" id="cd04673">
    <property type="entry name" value="NUDIX_ADPRase"/>
    <property type="match status" value="1"/>
</dbReference>
<dbReference type="PRINTS" id="PR00502">
    <property type="entry name" value="NUDIXFAMILY"/>
</dbReference>
<dbReference type="Pfam" id="PF00293">
    <property type="entry name" value="NUDIX"/>
    <property type="match status" value="1"/>
</dbReference>
<dbReference type="SUPFAM" id="SSF55811">
    <property type="entry name" value="Nudix"/>
    <property type="match status" value="1"/>
</dbReference>
<dbReference type="InterPro" id="IPR020476">
    <property type="entry name" value="Nudix_hydrolase"/>
</dbReference>
<dbReference type="PROSITE" id="PS00893">
    <property type="entry name" value="NUDIX_BOX"/>
    <property type="match status" value="1"/>
</dbReference>
<dbReference type="AlphaFoldDB" id="A0A0F9DXJ1"/>
<organism evidence="3">
    <name type="scientific">marine sediment metagenome</name>
    <dbReference type="NCBI Taxonomy" id="412755"/>
    <lineage>
        <taxon>unclassified sequences</taxon>
        <taxon>metagenomes</taxon>
        <taxon>ecological metagenomes</taxon>
    </lineage>
</organism>
<accession>A0A0F9DXJ1</accession>
<proteinExistence type="predicted"/>
<name>A0A0F9DXJ1_9ZZZZ</name>